<proteinExistence type="predicted"/>
<accession>G8WUA2</accession>
<dbReference type="eggNOG" id="ENOG5031QC9">
    <property type="taxonomic scope" value="Bacteria"/>
</dbReference>
<organism evidence="1 2">
    <name type="scientific">Streptantibioticus cattleyicolor (strain ATCC 35852 / DSM 46488 / JCM 4925 / NBRC 14057 / NRRL 8057)</name>
    <name type="common">Streptomyces cattleya</name>
    <dbReference type="NCBI Taxonomy" id="1003195"/>
    <lineage>
        <taxon>Bacteria</taxon>
        <taxon>Bacillati</taxon>
        <taxon>Actinomycetota</taxon>
        <taxon>Actinomycetes</taxon>
        <taxon>Kitasatosporales</taxon>
        <taxon>Streptomycetaceae</taxon>
        <taxon>Streptantibioticus</taxon>
    </lineage>
</organism>
<dbReference type="KEGG" id="sct:SCAT_3038"/>
<dbReference type="PATRIC" id="fig|1003195.11.peg.4517"/>
<dbReference type="RefSeq" id="WP_014143773.1">
    <property type="nucleotide sequence ID" value="NC_016111.1"/>
</dbReference>
<dbReference type="HOGENOM" id="CLU_2358407_0_0_11"/>
<protein>
    <submittedName>
        <fullName evidence="1">Uncharacterized protein</fullName>
    </submittedName>
</protein>
<accession>F8JR96</accession>
<evidence type="ECO:0000313" key="2">
    <source>
        <dbReference type="Proteomes" id="UP000007842"/>
    </source>
</evidence>
<dbReference type="KEGG" id="scy:SCATT_30280"/>
<dbReference type="STRING" id="1003195.SCATT_30280"/>
<dbReference type="Proteomes" id="UP000007842">
    <property type="component" value="Chromosome"/>
</dbReference>
<sequence length="96" mass="10846">MTDIEELRRRLEALEAEVTTLREDAATRALAAMNDRDVAEFRTELRANRQVLNALRETQVEQGRELAELREEVRRGFATVLTAVQAIGDRLPGEPG</sequence>
<dbReference type="AlphaFoldDB" id="F8JR96"/>
<keyword evidence="2" id="KW-1185">Reference proteome</keyword>
<name>F8JR96_STREN</name>
<dbReference type="EMBL" id="CP003219">
    <property type="protein sequence ID" value="AEW95399.1"/>
    <property type="molecule type" value="Genomic_DNA"/>
</dbReference>
<reference evidence="2" key="1">
    <citation type="submission" date="2011-12" db="EMBL/GenBank/DDBJ databases">
        <title>Complete genome sequence of Streptomyces cattleya strain DSM 46488.</title>
        <authorList>
            <person name="Ou H.-Y."/>
            <person name="Li P."/>
            <person name="Zhao C."/>
            <person name="O'Hagan D."/>
            <person name="Deng Z."/>
        </authorList>
    </citation>
    <scope>NUCLEOTIDE SEQUENCE [LARGE SCALE GENOMIC DNA]</scope>
    <source>
        <strain evidence="2">ATCC 35852 / DSM 46488 / JCM 4925 / NBRC 14057 / NRRL 8057</strain>
    </source>
</reference>
<dbReference type="OrthoDB" id="4253780at2"/>
<gene>
    <name evidence="1" type="ordered locus">SCATT_30280</name>
</gene>
<evidence type="ECO:0000313" key="1">
    <source>
        <dbReference type="EMBL" id="AEW95399.1"/>
    </source>
</evidence>